<dbReference type="Pfam" id="PF10333">
    <property type="entry name" value="Pga1"/>
    <property type="match status" value="1"/>
</dbReference>
<protein>
    <submittedName>
        <fullName evidence="2">Uncharacterized protein</fullName>
    </submittedName>
</protein>
<feature type="non-terminal residue" evidence="2">
    <location>
        <position position="202"/>
    </location>
</feature>
<dbReference type="PANTHER" id="PTHR28022:SF1">
    <property type="entry name" value="GPI MANNOSYLTRANSFERASE 2 SUBUNIT PGA1"/>
    <property type="match status" value="1"/>
</dbReference>
<dbReference type="AlphaFoldDB" id="A0A9P5CPY3"/>
<comment type="caution">
    <text evidence="2">The sequence shown here is derived from an EMBL/GenBank/DDBJ whole genome shotgun (WGS) entry which is preliminary data.</text>
</comment>
<keyword evidence="1" id="KW-0472">Membrane</keyword>
<gene>
    <name evidence="2" type="ORF">M406DRAFT_242463</name>
</gene>
<dbReference type="GO" id="GO:0005789">
    <property type="term" value="C:endoplasmic reticulum membrane"/>
    <property type="evidence" value="ECO:0007669"/>
    <property type="project" value="TreeGrafter"/>
</dbReference>
<feature type="transmembrane region" description="Helical" evidence="1">
    <location>
        <begin position="181"/>
        <end position="199"/>
    </location>
</feature>
<feature type="non-terminal residue" evidence="2">
    <location>
        <position position="1"/>
    </location>
</feature>
<proteinExistence type="predicted"/>
<keyword evidence="1" id="KW-1133">Transmembrane helix</keyword>
<dbReference type="GO" id="GO:0006506">
    <property type="term" value="P:GPI anchor biosynthetic process"/>
    <property type="evidence" value="ECO:0007669"/>
    <property type="project" value="TreeGrafter"/>
</dbReference>
<dbReference type="PANTHER" id="PTHR28022">
    <property type="entry name" value="GPI MANNOSYLTRANSFERASE 2 SUBUNIT PGA1"/>
    <property type="match status" value="1"/>
</dbReference>
<accession>A0A9P5CPY3</accession>
<keyword evidence="1" id="KW-0812">Transmembrane</keyword>
<sequence>ANVEKTIFLGPEPINIPPSSPSLADLHIDVLTPDNWSLRTHIKSIFPTADLPRGTETWLILDGLNEGQRYEVRICWPAIQPTAFHLETHELPHVFDTPTLITSLYNYSMSRQFPLNAGNPQADTHSYHPSTSSSSSSVLFLRVSAAADYFTLNQTLMKTPEPVLADLILDPFVYNVLPRSLVPTVVYVVFVAAGSWVLATRV</sequence>
<dbReference type="GO" id="GO:0000030">
    <property type="term" value="F:mannosyltransferase activity"/>
    <property type="evidence" value="ECO:0007669"/>
    <property type="project" value="TreeGrafter"/>
</dbReference>
<reference evidence="2" key="1">
    <citation type="journal article" date="2020" name="Phytopathology">
        <title>Genome sequence of the chestnut blight fungus Cryphonectria parasitica EP155: A fundamental resource for an archetypical invasive plant pathogen.</title>
        <authorList>
            <person name="Crouch J.A."/>
            <person name="Dawe A."/>
            <person name="Aerts A."/>
            <person name="Barry K."/>
            <person name="Churchill A.C.L."/>
            <person name="Grimwood J."/>
            <person name="Hillman B."/>
            <person name="Milgroom M.G."/>
            <person name="Pangilinan J."/>
            <person name="Smith M."/>
            <person name="Salamov A."/>
            <person name="Schmutz J."/>
            <person name="Yadav J."/>
            <person name="Grigoriev I.V."/>
            <person name="Nuss D."/>
        </authorList>
    </citation>
    <scope>NUCLEOTIDE SEQUENCE</scope>
    <source>
        <strain evidence="2">EP155</strain>
    </source>
</reference>
<dbReference type="RefSeq" id="XP_040776416.1">
    <property type="nucleotide sequence ID" value="XM_040916171.1"/>
</dbReference>
<dbReference type="EMBL" id="MU032347">
    <property type="protein sequence ID" value="KAF3765455.1"/>
    <property type="molecule type" value="Genomic_DNA"/>
</dbReference>
<dbReference type="GO" id="GO:0031501">
    <property type="term" value="C:mannosyltransferase complex"/>
    <property type="evidence" value="ECO:0007669"/>
    <property type="project" value="TreeGrafter"/>
</dbReference>
<name>A0A9P5CPY3_CRYP1</name>
<evidence type="ECO:0000313" key="3">
    <source>
        <dbReference type="Proteomes" id="UP000803844"/>
    </source>
</evidence>
<organism evidence="2 3">
    <name type="scientific">Cryphonectria parasitica (strain ATCC 38755 / EP155)</name>
    <dbReference type="NCBI Taxonomy" id="660469"/>
    <lineage>
        <taxon>Eukaryota</taxon>
        <taxon>Fungi</taxon>
        <taxon>Dikarya</taxon>
        <taxon>Ascomycota</taxon>
        <taxon>Pezizomycotina</taxon>
        <taxon>Sordariomycetes</taxon>
        <taxon>Sordariomycetidae</taxon>
        <taxon>Diaporthales</taxon>
        <taxon>Cryphonectriaceae</taxon>
        <taxon>Cryphonectria-Endothia species complex</taxon>
        <taxon>Cryphonectria</taxon>
    </lineage>
</organism>
<dbReference type="OrthoDB" id="3360032at2759"/>
<dbReference type="Proteomes" id="UP000803844">
    <property type="component" value="Unassembled WGS sequence"/>
</dbReference>
<evidence type="ECO:0000256" key="1">
    <source>
        <dbReference type="SAM" id="Phobius"/>
    </source>
</evidence>
<evidence type="ECO:0000313" key="2">
    <source>
        <dbReference type="EMBL" id="KAF3765455.1"/>
    </source>
</evidence>
<keyword evidence="3" id="KW-1185">Reference proteome</keyword>
<dbReference type="GeneID" id="63833300"/>
<dbReference type="InterPro" id="IPR019433">
    <property type="entry name" value="GPI_ManTrfase_II_coact_Pga1"/>
</dbReference>